<dbReference type="InterPro" id="IPR004114">
    <property type="entry name" value="THUMP_dom"/>
</dbReference>
<feature type="region of interest" description="Disordered" evidence="3">
    <location>
        <begin position="81"/>
        <end position="115"/>
    </location>
</feature>
<protein>
    <submittedName>
        <fullName evidence="6">THUMP domain-containing protein</fullName>
    </submittedName>
</protein>
<dbReference type="PANTHER" id="PTHR13452:SF10">
    <property type="entry name" value="THUMP DOMAIN-CONTAINING PROTEIN 1"/>
    <property type="match status" value="1"/>
</dbReference>
<dbReference type="SMART" id="SM00981">
    <property type="entry name" value="THUMP"/>
    <property type="match status" value="1"/>
</dbReference>
<feature type="domain" description="THUMP" evidence="4">
    <location>
        <begin position="159"/>
        <end position="265"/>
    </location>
</feature>
<evidence type="ECO:0000259" key="4">
    <source>
        <dbReference type="PROSITE" id="PS51165"/>
    </source>
</evidence>
<evidence type="ECO:0000313" key="5">
    <source>
        <dbReference type="EMBL" id="KFB36606.1"/>
    </source>
</evidence>
<evidence type="ECO:0000256" key="2">
    <source>
        <dbReference type="PROSITE-ProRule" id="PRU00529"/>
    </source>
</evidence>
<dbReference type="SUPFAM" id="SSF143437">
    <property type="entry name" value="THUMP domain-like"/>
    <property type="match status" value="1"/>
</dbReference>
<evidence type="ECO:0000256" key="3">
    <source>
        <dbReference type="SAM" id="MobiDB-lite"/>
    </source>
</evidence>
<organism evidence="5">
    <name type="scientific">Anopheles sinensis</name>
    <name type="common">Mosquito</name>
    <dbReference type="NCBI Taxonomy" id="74873"/>
    <lineage>
        <taxon>Eukaryota</taxon>
        <taxon>Metazoa</taxon>
        <taxon>Ecdysozoa</taxon>
        <taxon>Arthropoda</taxon>
        <taxon>Hexapoda</taxon>
        <taxon>Insecta</taxon>
        <taxon>Pterygota</taxon>
        <taxon>Neoptera</taxon>
        <taxon>Endopterygota</taxon>
        <taxon>Diptera</taxon>
        <taxon>Nematocera</taxon>
        <taxon>Culicoidea</taxon>
        <taxon>Culicidae</taxon>
        <taxon>Anophelinae</taxon>
        <taxon>Anopheles</taxon>
    </lineage>
</organism>
<sequence length="329" mass="36631">MSDPKRIKLDPSGNGKWKKGKDGKRNYYAKAGENGGGKPARERYLKPGHRGFLITCNGRVRDCVRDSYRILNEYADELYGPQEQAKETEAEKEVAAGTEADEQEEEDISTKLEKEAEAAGQKSDKAFRFQNVESGAMNCLFIQTSLEKPNEIGYKLMKDLSVTKKHKSRFILRMLPIEAVCRANLKDIMDTVGALCDRYFLKEPKSYAIIFNRRLNNELSRDDVIRELADLITAKNAGNKANLKNPDLAVIVEVIKGLCCIGILQEYYQLRKYNSAEIVAQTPAPQPTDAEPAPTEVSENEPKVDGEAASTASKESKEDGSVTSADIPE</sequence>
<dbReference type="OMA" id="KRFCDQA"/>
<dbReference type="Gene3D" id="3.30.2300.10">
    <property type="entry name" value="THUMP superfamily"/>
    <property type="match status" value="1"/>
</dbReference>
<accession>A0A084VF62</accession>
<name>A0A084VF62_ANOSI</name>
<dbReference type="GO" id="GO:0006400">
    <property type="term" value="P:tRNA modification"/>
    <property type="evidence" value="ECO:0007669"/>
    <property type="project" value="InterPro"/>
</dbReference>
<dbReference type="PANTHER" id="PTHR13452">
    <property type="entry name" value="THUMP DOMAIN CONTAINING PROTEIN 1-RELATED"/>
    <property type="match status" value="1"/>
</dbReference>
<keyword evidence="2" id="KW-0694">RNA-binding</keyword>
<dbReference type="STRING" id="74873.A0A084VF62"/>
<dbReference type="EMBL" id="KE524785">
    <property type="protein sequence ID" value="KFB36606.1"/>
    <property type="molecule type" value="Genomic_DNA"/>
</dbReference>
<dbReference type="VEuPathDB" id="VectorBase:ASIC003804"/>
<proteinExistence type="inferred from homology"/>
<reference evidence="5 7" key="1">
    <citation type="journal article" date="2014" name="BMC Genomics">
        <title>Genome sequence of Anopheles sinensis provides insight into genetics basis of mosquito competence for malaria parasites.</title>
        <authorList>
            <person name="Zhou D."/>
            <person name="Zhang D."/>
            <person name="Ding G."/>
            <person name="Shi L."/>
            <person name="Hou Q."/>
            <person name="Ye Y."/>
            <person name="Xu Y."/>
            <person name="Zhou H."/>
            <person name="Xiong C."/>
            <person name="Li S."/>
            <person name="Yu J."/>
            <person name="Hong S."/>
            <person name="Yu X."/>
            <person name="Zou P."/>
            <person name="Chen C."/>
            <person name="Chang X."/>
            <person name="Wang W."/>
            <person name="Lv Y."/>
            <person name="Sun Y."/>
            <person name="Ma L."/>
            <person name="Shen B."/>
            <person name="Zhu C."/>
        </authorList>
    </citation>
    <scope>NUCLEOTIDE SEQUENCE [LARGE SCALE GENOMIC DNA]</scope>
</reference>
<keyword evidence="7" id="KW-1185">Reference proteome</keyword>
<evidence type="ECO:0000256" key="1">
    <source>
        <dbReference type="ARBA" id="ARBA00060731"/>
    </source>
</evidence>
<dbReference type="Pfam" id="PF02926">
    <property type="entry name" value="THUMP"/>
    <property type="match status" value="1"/>
</dbReference>
<dbReference type="OrthoDB" id="367221at2759"/>
<dbReference type="EMBL" id="ATLV01012362">
    <property type="status" value="NOT_ANNOTATED_CDS"/>
    <property type="molecule type" value="Genomic_DNA"/>
</dbReference>
<reference evidence="6" key="2">
    <citation type="submission" date="2020-05" db="UniProtKB">
        <authorList>
            <consortium name="EnsemblMetazoa"/>
        </authorList>
    </citation>
    <scope>IDENTIFICATION</scope>
</reference>
<evidence type="ECO:0000313" key="6">
    <source>
        <dbReference type="EnsemblMetazoa" id="ASIC003804-PA"/>
    </source>
</evidence>
<dbReference type="EnsemblMetazoa" id="ASIC003804-RA">
    <property type="protein sequence ID" value="ASIC003804-PA"/>
    <property type="gene ID" value="ASIC003804"/>
</dbReference>
<dbReference type="CDD" id="cd11717">
    <property type="entry name" value="THUMP_THUMPD1_like"/>
    <property type="match status" value="1"/>
</dbReference>
<evidence type="ECO:0000313" key="7">
    <source>
        <dbReference type="Proteomes" id="UP000030765"/>
    </source>
</evidence>
<dbReference type="PROSITE" id="PS51165">
    <property type="entry name" value="THUMP"/>
    <property type="match status" value="1"/>
</dbReference>
<feature type="compositionally biased region" description="Basic and acidic residues" evidence="3">
    <location>
        <begin position="84"/>
        <end position="94"/>
    </location>
</feature>
<gene>
    <name evidence="5" type="ORF">ZHAS_00003804</name>
</gene>
<feature type="region of interest" description="Disordered" evidence="3">
    <location>
        <begin position="282"/>
        <end position="329"/>
    </location>
</feature>
<dbReference type="GO" id="GO:0003723">
    <property type="term" value="F:RNA binding"/>
    <property type="evidence" value="ECO:0007669"/>
    <property type="project" value="UniProtKB-UniRule"/>
</dbReference>
<feature type="region of interest" description="Disordered" evidence="3">
    <location>
        <begin position="1"/>
        <end position="42"/>
    </location>
</feature>
<dbReference type="InterPro" id="IPR040183">
    <property type="entry name" value="THUMPD1-like"/>
</dbReference>
<comment type="similarity">
    <text evidence="1">Belongs to the THUMPD1 family.</text>
</comment>
<dbReference type="VEuPathDB" id="VectorBase:ASIS021274"/>
<dbReference type="FunFam" id="3.30.2300.10:FF:000001">
    <property type="entry name" value="THUMP domain-containing protein 1"/>
    <property type="match status" value="1"/>
</dbReference>
<dbReference type="Proteomes" id="UP000030765">
    <property type="component" value="Unassembled WGS sequence"/>
</dbReference>
<dbReference type="AlphaFoldDB" id="A0A084VF62"/>